<dbReference type="Proteomes" id="UP000235023">
    <property type="component" value="Unassembled WGS sequence"/>
</dbReference>
<evidence type="ECO:0000313" key="2">
    <source>
        <dbReference type="Proteomes" id="UP000235023"/>
    </source>
</evidence>
<reference evidence="2" key="1">
    <citation type="submission" date="2017-12" db="EMBL/GenBank/DDBJ databases">
        <authorList>
            <consortium name="DOE Joint Genome Institute"/>
            <person name="Mondo S.J."/>
            <person name="Kjaerbolling I."/>
            <person name="Vesth T.C."/>
            <person name="Frisvad J.C."/>
            <person name="Nybo J.L."/>
            <person name="Theobald S."/>
            <person name="Kuo A."/>
            <person name="Bowyer P."/>
            <person name="Matsuda Y."/>
            <person name="Lyhne E.K."/>
            <person name="Kogle M.E."/>
            <person name="Clum A."/>
            <person name="Lipzen A."/>
            <person name="Salamov A."/>
            <person name="Ngan C.Y."/>
            <person name="Daum C."/>
            <person name="Chiniquy J."/>
            <person name="Barry K."/>
            <person name="LaButti K."/>
            <person name="Haridas S."/>
            <person name="Simmons B.A."/>
            <person name="Magnuson J.K."/>
            <person name="Mortensen U.H."/>
            <person name="Larsen T.O."/>
            <person name="Grigoriev I.V."/>
            <person name="Baker S.E."/>
            <person name="Andersen M.R."/>
            <person name="Nordberg H.P."/>
            <person name="Cantor M.N."/>
            <person name="Hua S.X."/>
        </authorList>
    </citation>
    <scope>NUCLEOTIDE SEQUENCE [LARGE SCALE GENOMIC DNA]</scope>
    <source>
        <strain evidence="2">IBT 19404</strain>
    </source>
</reference>
<dbReference type="AlphaFoldDB" id="A0A2J5HXS4"/>
<proteinExistence type="predicted"/>
<evidence type="ECO:0000313" key="1">
    <source>
        <dbReference type="EMBL" id="PLN82263.1"/>
    </source>
</evidence>
<keyword evidence="2" id="KW-1185">Reference proteome</keyword>
<name>A0A2J5HXS4_9EURO</name>
<accession>A0A2J5HXS4</accession>
<protein>
    <submittedName>
        <fullName evidence="1">Uncharacterized protein</fullName>
    </submittedName>
</protein>
<dbReference type="EMBL" id="KZ559528">
    <property type="protein sequence ID" value="PLN82263.1"/>
    <property type="molecule type" value="Genomic_DNA"/>
</dbReference>
<gene>
    <name evidence="1" type="ORF">BDW42DRAFT_166935</name>
</gene>
<organism evidence="1 2">
    <name type="scientific">Aspergillus taichungensis</name>
    <dbReference type="NCBI Taxonomy" id="482145"/>
    <lineage>
        <taxon>Eukaryota</taxon>
        <taxon>Fungi</taxon>
        <taxon>Dikarya</taxon>
        <taxon>Ascomycota</taxon>
        <taxon>Pezizomycotina</taxon>
        <taxon>Eurotiomycetes</taxon>
        <taxon>Eurotiomycetidae</taxon>
        <taxon>Eurotiales</taxon>
        <taxon>Aspergillaceae</taxon>
        <taxon>Aspergillus</taxon>
        <taxon>Aspergillus subgen. Circumdati</taxon>
    </lineage>
</organism>
<sequence>MTKPPPTPQSHRLSSPYCVYGFGDIEIAIGVVVIVWNDDVFLFQSKVGGPIVAW</sequence>